<feature type="region of interest" description="Disordered" evidence="1">
    <location>
        <begin position="1"/>
        <end position="82"/>
    </location>
</feature>
<reference evidence="2" key="2">
    <citation type="submission" date="2023-01" db="EMBL/GenBank/DDBJ databases">
        <authorList>
            <person name="Petersen C."/>
        </authorList>
    </citation>
    <scope>NUCLEOTIDE SEQUENCE</scope>
    <source>
        <strain evidence="2">IBT 17514</strain>
    </source>
</reference>
<name>A0AAD6HB55_9EURO</name>
<sequence length="82" mass="9690">MYPSGREGFFERILHPSSHKTKPDDKEHAHESEAKNPQQSSKQESEMDKFKDDLKEHENKFKDYIHKDEQLDEDGHTYAGLM</sequence>
<dbReference type="EMBL" id="JAQJAN010000021">
    <property type="protein sequence ID" value="KAJ5703707.1"/>
    <property type="molecule type" value="Genomic_DNA"/>
</dbReference>
<comment type="caution">
    <text evidence="2">The sequence shown here is derived from an EMBL/GenBank/DDBJ whole genome shotgun (WGS) entry which is preliminary data.</text>
</comment>
<proteinExistence type="predicted"/>
<accession>A0AAD6HB55</accession>
<reference evidence="2" key="1">
    <citation type="journal article" date="2023" name="IMA Fungus">
        <title>Comparative genomic study of the Penicillium genus elucidates a diverse pangenome and 15 lateral gene transfer events.</title>
        <authorList>
            <person name="Petersen C."/>
            <person name="Sorensen T."/>
            <person name="Nielsen M.R."/>
            <person name="Sondergaard T.E."/>
            <person name="Sorensen J.L."/>
            <person name="Fitzpatrick D.A."/>
            <person name="Frisvad J.C."/>
            <person name="Nielsen K.L."/>
        </authorList>
    </citation>
    <scope>NUCLEOTIDE SEQUENCE</scope>
    <source>
        <strain evidence="2">IBT 17514</strain>
    </source>
</reference>
<dbReference type="AlphaFoldDB" id="A0AAD6HB55"/>
<feature type="compositionally biased region" description="Basic and acidic residues" evidence="1">
    <location>
        <begin position="21"/>
        <end position="34"/>
    </location>
</feature>
<feature type="compositionally biased region" description="Basic and acidic residues" evidence="1">
    <location>
        <begin position="43"/>
        <end position="76"/>
    </location>
</feature>
<organism evidence="2 3">
    <name type="scientific">Penicillium malachiteum</name>
    <dbReference type="NCBI Taxonomy" id="1324776"/>
    <lineage>
        <taxon>Eukaryota</taxon>
        <taxon>Fungi</taxon>
        <taxon>Dikarya</taxon>
        <taxon>Ascomycota</taxon>
        <taxon>Pezizomycotina</taxon>
        <taxon>Eurotiomycetes</taxon>
        <taxon>Eurotiomycetidae</taxon>
        <taxon>Eurotiales</taxon>
        <taxon>Aspergillaceae</taxon>
        <taxon>Penicillium</taxon>
    </lineage>
</organism>
<evidence type="ECO:0000313" key="3">
    <source>
        <dbReference type="Proteomes" id="UP001215712"/>
    </source>
</evidence>
<dbReference type="Proteomes" id="UP001215712">
    <property type="component" value="Unassembled WGS sequence"/>
</dbReference>
<protein>
    <submittedName>
        <fullName evidence="2">Uncharacterized protein</fullName>
    </submittedName>
</protein>
<gene>
    <name evidence="2" type="ORF">N7493_011632</name>
</gene>
<keyword evidence="3" id="KW-1185">Reference proteome</keyword>
<evidence type="ECO:0000256" key="1">
    <source>
        <dbReference type="SAM" id="MobiDB-lite"/>
    </source>
</evidence>
<evidence type="ECO:0000313" key="2">
    <source>
        <dbReference type="EMBL" id="KAJ5703707.1"/>
    </source>
</evidence>